<name>A0A8T0HSN3_CERPU</name>
<comment type="caution">
    <text evidence="3">The sequence shown here is derived from an EMBL/GenBank/DDBJ whole genome shotgun (WGS) entry which is preliminary data.</text>
</comment>
<evidence type="ECO:0000256" key="1">
    <source>
        <dbReference type="SAM" id="MobiDB-lite"/>
    </source>
</evidence>
<gene>
    <name evidence="3" type="ORF">KC19_VG214600</name>
</gene>
<feature type="region of interest" description="Disordered" evidence="1">
    <location>
        <begin position="42"/>
        <end position="66"/>
    </location>
</feature>
<keyword evidence="4" id="KW-1185">Reference proteome</keyword>
<accession>A0A8T0HSN3</accession>
<dbReference type="AlphaFoldDB" id="A0A8T0HSN3"/>
<sequence length="110" mass="13014">MLLRSQTYFNGFCSGSFFFLMYKATWLLTPSFICLEPVQKASKVKSTKTSSNGPSTTPTNVREHEEEDLYEGFLKEPYSRHKDFARKKRILMKKMMHLLEMKMRFELDIN</sequence>
<feature type="transmembrane region" description="Helical" evidence="2">
    <location>
        <begin position="7"/>
        <end position="28"/>
    </location>
</feature>
<evidence type="ECO:0000256" key="2">
    <source>
        <dbReference type="SAM" id="Phobius"/>
    </source>
</evidence>
<dbReference type="Proteomes" id="UP000822688">
    <property type="component" value="Chromosome V"/>
</dbReference>
<keyword evidence="2" id="KW-1133">Transmembrane helix</keyword>
<proteinExistence type="predicted"/>
<keyword evidence="2" id="KW-0812">Transmembrane</keyword>
<evidence type="ECO:0000313" key="4">
    <source>
        <dbReference type="Proteomes" id="UP000822688"/>
    </source>
</evidence>
<dbReference type="EMBL" id="CM026426">
    <property type="protein sequence ID" value="KAG0573846.1"/>
    <property type="molecule type" value="Genomic_DNA"/>
</dbReference>
<feature type="compositionally biased region" description="Low complexity" evidence="1">
    <location>
        <begin position="47"/>
        <end position="60"/>
    </location>
</feature>
<keyword evidence="2" id="KW-0472">Membrane</keyword>
<evidence type="ECO:0000313" key="3">
    <source>
        <dbReference type="EMBL" id="KAG0573846.1"/>
    </source>
</evidence>
<protein>
    <submittedName>
        <fullName evidence="3">Uncharacterized protein</fullName>
    </submittedName>
</protein>
<organism evidence="3 4">
    <name type="scientific">Ceratodon purpureus</name>
    <name type="common">Fire moss</name>
    <name type="synonym">Dicranum purpureum</name>
    <dbReference type="NCBI Taxonomy" id="3225"/>
    <lineage>
        <taxon>Eukaryota</taxon>
        <taxon>Viridiplantae</taxon>
        <taxon>Streptophyta</taxon>
        <taxon>Embryophyta</taxon>
        <taxon>Bryophyta</taxon>
        <taxon>Bryophytina</taxon>
        <taxon>Bryopsida</taxon>
        <taxon>Dicranidae</taxon>
        <taxon>Pseudoditrichales</taxon>
        <taxon>Ditrichaceae</taxon>
        <taxon>Ceratodon</taxon>
    </lineage>
</organism>
<reference evidence="3" key="1">
    <citation type="submission" date="2020-06" db="EMBL/GenBank/DDBJ databases">
        <title>WGS assembly of Ceratodon purpureus strain R40.</title>
        <authorList>
            <person name="Carey S.B."/>
            <person name="Jenkins J."/>
            <person name="Shu S."/>
            <person name="Lovell J.T."/>
            <person name="Sreedasyam A."/>
            <person name="Maumus F."/>
            <person name="Tiley G.P."/>
            <person name="Fernandez-Pozo N."/>
            <person name="Barry K."/>
            <person name="Chen C."/>
            <person name="Wang M."/>
            <person name="Lipzen A."/>
            <person name="Daum C."/>
            <person name="Saski C.A."/>
            <person name="Payton A.C."/>
            <person name="Mcbreen J.C."/>
            <person name="Conrad R.E."/>
            <person name="Kollar L.M."/>
            <person name="Olsson S."/>
            <person name="Huttunen S."/>
            <person name="Landis J.B."/>
            <person name="Wickett N.J."/>
            <person name="Johnson M.G."/>
            <person name="Rensing S.A."/>
            <person name="Grimwood J."/>
            <person name="Schmutz J."/>
            <person name="Mcdaniel S.F."/>
        </authorList>
    </citation>
    <scope>NUCLEOTIDE SEQUENCE</scope>
    <source>
        <strain evidence="3">R40</strain>
    </source>
</reference>